<comment type="caution">
    <text evidence="2">The sequence shown here is derived from an EMBL/GenBank/DDBJ whole genome shotgun (WGS) entry which is preliminary data.</text>
</comment>
<accession>A0A177EAA3</accession>
<dbReference type="STRING" id="1795632.TH606_01745"/>
<proteinExistence type="predicted"/>
<evidence type="ECO:0000313" key="2">
    <source>
        <dbReference type="EMBL" id="OAG28451.1"/>
    </source>
</evidence>
<feature type="coiled-coil region" evidence="1">
    <location>
        <begin position="72"/>
        <end position="99"/>
    </location>
</feature>
<organism evidence="2 3">
    <name type="scientific">Thermodesulfatator autotrophicus</name>
    <dbReference type="NCBI Taxonomy" id="1795632"/>
    <lineage>
        <taxon>Bacteria</taxon>
        <taxon>Pseudomonadati</taxon>
        <taxon>Thermodesulfobacteriota</taxon>
        <taxon>Thermodesulfobacteria</taxon>
        <taxon>Thermodesulfobacteriales</taxon>
        <taxon>Thermodesulfatatoraceae</taxon>
        <taxon>Thermodesulfatator</taxon>
    </lineage>
</organism>
<sequence>MLRKGLFLGLLGLFLLSACGGPEYIIKNHYILPADTSSSPCIKDCQEKFENCQKACEAQYHACLSDVRQKATSLYEKELKKYREELNIYQDETNLFQQKLALYLEKLKELSDDYHFFEKICQEKQDKYACSRQEELKKKISRLKQEKPSHPLKPVEPDLEDIIKKLTATCSRDCGCQKIYDHCFISCGGTIIPEKFCVENCQ</sequence>
<keyword evidence="1" id="KW-0175">Coiled coil</keyword>
<dbReference type="Proteomes" id="UP000076964">
    <property type="component" value="Unassembled WGS sequence"/>
</dbReference>
<protein>
    <recommendedName>
        <fullName evidence="4">Lipoprotein</fullName>
    </recommendedName>
</protein>
<keyword evidence="3" id="KW-1185">Reference proteome</keyword>
<reference evidence="2 3" key="1">
    <citation type="submission" date="2016-02" db="EMBL/GenBank/DDBJ databases">
        <title>Draft genome sequence of Thermodesulfatator sp. S606.</title>
        <authorList>
            <person name="Lai Q."/>
            <person name="Cao J."/>
            <person name="Dupont S."/>
            <person name="Shao Z."/>
            <person name="Jebbar M."/>
            <person name="Alain K."/>
        </authorList>
    </citation>
    <scope>NUCLEOTIDE SEQUENCE [LARGE SCALE GENOMIC DNA]</scope>
    <source>
        <strain evidence="2 3">S606</strain>
    </source>
</reference>
<dbReference type="RefSeq" id="WP_068540971.1">
    <property type="nucleotide sequence ID" value="NZ_LSFI01000005.1"/>
</dbReference>
<evidence type="ECO:0000256" key="1">
    <source>
        <dbReference type="SAM" id="Coils"/>
    </source>
</evidence>
<name>A0A177EAA3_9BACT</name>
<dbReference type="EMBL" id="LSFI01000005">
    <property type="protein sequence ID" value="OAG28451.1"/>
    <property type="molecule type" value="Genomic_DNA"/>
</dbReference>
<dbReference type="AlphaFoldDB" id="A0A177EAA3"/>
<dbReference type="PROSITE" id="PS51257">
    <property type="entry name" value="PROKAR_LIPOPROTEIN"/>
    <property type="match status" value="1"/>
</dbReference>
<gene>
    <name evidence="2" type="ORF">TH606_01745</name>
</gene>
<evidence type="ECO:0008006" key="4">
    <source>
        <dbReference type="Google" id="ProtNLM"/>
    </source>
</evidence>
<dbReference type="OrthoDB" id="9799452at2"/>
<evidence type="ECO:0000313" key="3">
    <source>
        <dbReference type="Proteomes" id="UP000076964"/>
    </source>
</evidence>